<dbReference type="EMBL" id="DAKRPA010000026">
    <property type="protein sequence ID" value="DBA02849.1"/>
    <property type="molecule type" value="Genomic_DNA"/>
</dbReference>
<evidence type="ECO:0000313" key="2">
    <source>
        <dbReference type="Proteomes" id="UP001146120"/>
    </source>
</evidence>
<protein>
    <submittedName>
        <fullName evidence="1">Uncharacterized protein</fullName>
    </submittedName>
</protein>
<gene>
    <name evidence="1" type="ORF">N0F65_006639</name>
</gene>
<dbReference type="AlphaFoldDB" id="A0AAV2ZBV5"/>
<dbReference type="Proteomes" id="UP001146120">
    <property type="component" value="Unassembled WGS sequence"/>
</dbReference>
<evidence type="ECO:0000313" key="1">
    <source>
        <dbReference type="EMBL" id="DBA02849.1"/>
    </source>
</evidence>
<proteinExistence type="predicted"/>
<organism evidence="1 2">
    <name type="scientific">Lagenidium giganteum</name>
    <dbReference type="NCBI Taxonomy" id="4803"/>
    <lineage>
        <taxon>Eukaryota</taxon>
        <taxon>Sar</taxon>
        <taxon>Stramenopiles</taxon>
        <taxon>Oomycota</taxon>
        <taxon>Peronosporomycetes</taxon>
        <taxon>Pythiales</taxon>
        <taxon>Pythiaceae</taxon>
    </lineage>
</organism>
<reference evidence="1" key="1">
    <citation type="submission" date="2022-11" db="EMBL/GenBank/DDBJ databases">
        <authorList>
            <person name="Morgan W.R."/>
            <person name="Tartar A."/>
        </authorList>
    </citation>
    <scope>NUCLEOTIDE SEQUENCE</scope>
    <source>
        <strain evidence="1">ARSEF 373</strain>
    </source>
</reference>
<accession>A0AAV2ZBV5</accession>
<keyword evidence="2" id="KW-1185">Reference proteome</keyword>
<comment type="caution">
    <text evidence="1">The sequence shown here is derived from an EMBL/GenBank/DDBJ whole genome shotgun (WGS) entry which is preliminary data.</text>
</comment>
<sequence length="169" mass="18135">MKHHGYHIVKVGAIPQSKLKKALNGGAITLSANDLSGDQQLVVHPENAKKIIASQKKGTGARIAFMPGEIRHDLDYHSTKAGGSIKSGGSVWSWIKDKAYPWLKENIWPVVKPIVSQPGIVNAVRKELGNQIGVGIKSGGRLVKGSQAAKDRMAALRAKRKSGGSFKLN</sequence>
<name>A0AAV2ZBV5_9STRA</name>
<reference evidence="1" key="2">
    <citation type="journal article" date="2023" name="Microbiol Resour">
        <title>Decontamination and Annotation of the Draft Genome Sequence of the Oomycete Lagenidium giganteum ARSEF 373.</title>
        <authorList>
            <person name="Morgan W.R."/>
            <person name="Tartar A."/>
        </authorList>
    </citation>
    <scope>NUCLEOTIDE SEQUENCE</scope>
    <source>
        <strain evidence="1">ARSEF 373</strain>
    </source>
</reference>